<organism evidence="11 12">
    <name type="scientific">Leptolyngbya cf. ectocarpi LEGE 11479</name>
    <dbReference type="NCBI Taxonomy" id="1828722"/>
    <lineage>
        <taxon>Bacteria</taxon>
        <taxon>Bacillati</taxon>
        <taxon>Cyanobacteriota</taxon>
        <taxon>Cyanophyceae</taxon>
        <taxon>Leptolyngbyales</taxon>
        <taxon>Leptolyngbyaceae</taxon>
        <taxon>Leptolyngbya group</taxon>
        <taxon>Leptolyngbya</taxon>
    </lineage>
</organism>
<gene>
    <name evidence="11" type="ORF">IQ260_06890</name>
</gene>
<proteinExistence type="inferred from homology"/>
<comment type="function">
    <text evidence="8">Involved in the cellular defense against the biological effects of O6-methylguanine (O6-MeG) and O4-methylthymine (O4-MeT) in DNA. Repairs the methylated nucleobase in DNA by stoichiometrically transferring the methyl group to a cysteine residue in the enzyme. This is a suicide reaction: the enzyme is irreversibly inactivated.</text>
</comment>
<dbReference type="InterPro" id="IPR001497">
    <property type="entry name" value="MethylDNA_cys_MeTrfase_AS"/>
</dbReference>
<evidence type="ECO:0000256" key="4">
    <source>
        <dbReference type="ARBA" id="ARBA00022679"/>
    </source>
</evidence>
<dbReference type="Pfam" id="PF01035">
    <property type="entry name" value="DNA_binding_1"/>
    <property type="match status" value="1"/>
</dbReference>
<evidence type="ECO:0000259" key="9">
    <source>
        <dbReference type="Pfam" id="PF01035"/>
    </source>
</evidence>
<evidence type="ECO:0000256" key="7">
    <source>
        <dbReference type="ARBA" id="ARBA00049348"/>
    </source>
</evidence>
<dbReference type="Proteomes" id="UP000615026">
    <property type="component" value="Unassembled WGS sequence"/>
</dbReference>
<comment type="caution">
    <text evidence="11">The sequence shown here is derived from an EMBL/GenBank/DDBJ whole genome shotgun (WGS) entry which is preliminary data.</text>
</comment>
<keyword evidence="12" id="KW-1185">Reference proteome</keyword>
<dbReference type="InterPro" id="IPR036388">
    <property type="entry name" value="WH-like_DNA-bd_sf"/>
</dbReference>
<comment type="similarity">
    <text evidence="8">Belongs to the MGMT family.</text>
</comment>
<feature type="active site" description="Nucleophile; methyl group acceptor" evidence="8">
    <location>
        <position position="146"/>
    </location>
</feature>
<dbReference type="InterPro" id="IPR014048">
    <property type="entry name" value="MethylDNA_cys_MeTrfase_DNA-bd"/>
</dbReference>
<evidence type="ECO:0000256" key="2">
    <source>
        <dbReference type="ARBA" id="ARBA00022490"/>
    </source>
</evidence>
<dbReference type="EC" id="2.1.1.63" evidence="8"/>
<comment type="catalytic activity">
    <reaction evidence="1 8">
        <text>a 4-O-methyl-thymidine in DNA + L-cysteinyl-[protein] = a thymidine in DNA + S-methyl-L-cysteinyl-[protein]</text>
        <dbReference type="Rhea" id="RHEA:53428"/>
        <dbReference type="Rhea" id="RHEA-COMP:10131"/>
        <dbReference type="Rhea" id="RHEA-COMP:10132"/>
        <dbReference type="Rhea" id="RHEA-COMP:13555"/>
        <dbReference type="Rhea" id="RHEA-COMP:13556"/>
        <dbReference type="ChEBI" id="CHEBI:29950"/>
        <dbReference type="ChEBI" id="CHEBI:82612"/>
        <dbReference type="ChEBI" id="CHEBI:137386"/>
        <dbReference type="ChEBI" id="CHEBI:137387"/>
        <dbReference type="EC" id="2.1.1.63"/>
    </reaction>
</comment>
<evidence type="ECO:0000313" key="12">
    <source>
        <dbReference type="Proteomes" id="UP000615026"/>
    </source>
</evidence>
<sequence>MAISTQPLSLTKVDSPIGEILLVTDADVLVSLDYVGYEQRMMRLLEKRYGSFSLTEMSHGKADRPVKDIVARIRAYLSGDLSIIDEIPVNPGGTKFQATVWHALRSIPPGCVMSYGELAQQLGNPAAVRAVGTTNSLNPISIVLPCHRVIGANGSLTGYAGGLERKRWLLEHEGVQLAQLKQSRHGKQLSLLDEQ</sequence>
<dbReference type="InterPro" id="IPR036631">
    <property type="entry name" value="MGMT_N_sf"/>
</dbReference>
<dbReference type="PROSITE" id="PS00374">
    <property type="entry name" value="MGMT"/>
    <property type="match status" value="1"/>
</dbReference>
<evidence type="ECO:0000259" key="10">
    <source>
        <dbReference type="Pfam" id="PF02870"/>
    </source>
</evidence>
<keyword evidence="6 8" id="KW-0234">DNA repair</keyword>
<feature type="domain" description="Methylated-DNA-[protein]-cysteine S-methyltransferase DNA binding" evidence="9">
    <location>
        <begin position="95"/>
        <end position="175"/>
    </location>
</feature>
<dbReference type="GO" id="GO:0003908">
    <property type="term" value="F:methylated-DNA-[protein]-cysteine S-methyltransferase activity"/>
    <property type="evidence" value="ECO:0007669"/>
    <property type="project" value="UniProtKB-UniRule"/>
</dbReference>
<keyword evidence="5 8" id="KW-0227">DNA damage</keyword>
<dbReference type="SUPFAM" id="SSF53155">
    <property type="entry name" value="Methylated DNA-protein cysteine methyltransferase domain"/>
    <property type="match status" value="1"/>
</dbReference>
<comment type="catalytic activity">
    <reaction evidence="7 8">
        <text>a 6-O-methyl-2'-deoxyguanosine in DNA + L-cysteinyl-[protein] = S-methyl-L-cysteinyl-[protein] + a 2'-deoxyguanosine in DNA</text>
        <dbReference type="Rhea" id="RHEA:24000"/>
        <dbReference type="Rhea" id="RHEA-COMP:10131"/>
        <dbReference type="Rhea" id="RHEA-COMP:10132"/>
        <dbReference type="Rhea" id="RHEA-COMP:11367"/>
        <dbReference type="Rhea" id="RHEA-COMP:11368"/>
        <dbReference type="ChEBI" id="CHEBI:29950"/>
        <dbReference type="ChEBI" id="CHEBI:82612"/>
        <dbReference type="ChEBI" id="CHEBI:85445"/>
        <dbReference type="ChEBI" id="CHEBI:85448"/>
        <dbReference type="EC" id="2.1.1.63"/>
    </reaction>
</comment>
<dbReference type="Gene3D" id="1.10.10.10">
    <property type="entry name" value="Winged helix-like DNA-binding domain superfamily/Winged helix DNA-binding domain"/>
    <property type="match status" value="1"/>
</dbReference>
<dbReference type="GO" id="GO:0006307">
    <property type="term" value="P:DNA alkylation repair"/>
    <property type="evidence" value="ECO:0007669"/>
    <property type="project" value="UniProtKB-UniRule"/>
</dbReference>
<dbReference type="AlphaFoldDB" id="A0A928WZM9"/>
<dbReference type="FunFam" id="1.10.10.10:FF:000337">
    <property type="entry name" value="Methylated-DNA--protein-cysteine methyltransferase"/>
    <property type="match status" value="1"/>
</dbReference>
<protein>
    <recommendedName>
        <fullName evidence="8">Methylated-DNA--protein-cysteine methyltransferase</fullName>
        <ecNumber evidence="8">2.1.1.63</ecNumber>
    </recommendedName>
    <alternativeName>
        <fullName evidence="8">6-O-methylguanine-DNA methyltransferase</fullName>
        <shortName evidence="8">MGMT</shortName>
    </alternativeName>
    <alternativeName>
        <fullName evidence="8">O-6-methylguanine-DNA-alkyltransferase</fullName>
    </alternativeName>
</protein>
<evidence type="ECO:0000256" key="5">
    <source>
        <dbReference type="ARBA" id="ARBA00022763"/>
    </source>
</evidence>
<dbReference type="HAMAP" id="MF_00772">
    <property type="entry name" value="OGT"/>
    <property type="match status" value="1"/>
</dbReference>
<keyword evidence="2 8" id="KW-0963">Cytoplasm</keyword>
<dbReference type="InterPro" id="IPR008332">
    <property type="entry name" value="MethylG_MeTrfase_N"/>
</dbReference>
<name>A0A928WZM9_LEPEC</name>
<dbReference type="InterPro" id="IPR036217">
    <property type="entry name" value="MethylDNA_cys_MeTrfase_DNAb"/>
</dbReference>
<dbReference type="NCBIfam" id="TIGR00589">
    <property type="entry name" value="ogt"/>
    <property type="match status" value="1"/>
</dbReference>
<dbReference type="InterPro" id="IPR023546">
    <property type="entry name" value="MGMT"/>
</dbReference>
<comment type="subcellular location">
    <subcellularLocation>
        <location evidence="8">Cytoplasm</location>
    </subcellularLocation>
</comment>
<evidence type="ECO:0000256" key="3">
    <source>
        <dbReference type="ARBA" id="ARBA00022603"/>
    </source>
</evidence>
<feature type="domain" description="Methylguanine DNA methyltransferase ribonuclease-like" evidence="10">
    <location>
        <begin position="11"/>
        <end position="90"/>
    </location>
</feature>
<dbReference type="SUPFAM" id="SSF46767">
    <property type="entry name" value="Methylated DNA-protein cysteine methyltransferase, C-terminal domain"/>
    <property type="match status" value="1"/>
</dbReference>
<dbReference type="RefSeq" id="WP_193992084.1">
    <property type="nucleotide sequence ID" value="NZ_JADEXP010000039.1"/>
</dbReference>
<accession>A0A928WZM9</accession>
<reference evidence="11" key="1">
    <citation type="submission" date="2020-10" db="EMBL/GenBank/DDBJ databases">
        <authorList>
            <person name="Castelo-Branco R."/>
            <person name="Eusebio N."/>
            <person name="Adriana R."/>
            <person name="Vieira A."/>
            <person name="Brugerolle De Fraissinette N."/>
            <person name="Rezende De Castro R."/>
            <person name="Schneider M.P."/>
            <person name="Vasconcelos V."/>
            <person name="Leao P.N."/>
        </authorList>
    </citation>
    <scope>NUCLEOTIDE SEQUENCE</scope>
    <source>
        <strain evidence="11">LEGE 11479</strain>
    </source>
</reference>
<dbReference type="GO" id="GO:0032259">
    <property type="term" value="P:methylation"/>
    <property type="evidence" value="ECO:0007669"/>
    <property type="project" value="UniProtKB-KW"/>
</dbReference>
<evidence type="ECO:0000256" key="1">
    <source>
        <dbReference type="ARBA" id="ARBA00001286"/>
    </source>
</evidence>
<evidence type="ECO:0000256" key="6">
    <source>
        <dbReference type="ARBA" id="ARBA00023204"/>
    </source>
</evidence>
<evidence type="ECO:0000313" key="11">
    <source>
        <dbReference type="EMBL" id="MBE9066375.1"/>
    </source>
</evidence>
<evidence type="ECO:0000256" key="8">
    <source>
        <dbReference type="HAMAP-Rule" id="MF_00772"/>
    </source>
</evidence>
<dbReference type="CDD" id="cd06445">
    <property type="entry name" value="ATase"/>
    <property type="match status" value="1"/>
</dbReference>
<comment type="miscellaneous">
    <text evidence="8">This enzyme catalyzes only one turnover and therefore is not strictly catalytic. According to one definition, an enzyme is a biocatalyst that acts repeatedly and over many reaction cycles.</text>
</comment>
<dbReference type="PANTHER" id="PTHR10815">
    <property type="entry name" value="METHYLATED-DNA--PROTEIN-CYSTEINE METHYLTRANSFERASE"/>
    <property type="match status" value="1"/>
</dbReference>
<dbReference type="GO" id="GO:0005737">
    <property type="term" value="C:cytoplasm"/>
    <property type="evidence" value="ECO:0007669"/>
    <property type="project" value="UniProtKB-SubCell"/>
</dbReference>
<dbReference type="Pfam" id="PF02870">
    <property type="entry name" value="Methyltransf_1N"/>
    <property type="match status" value="1"/>
</dbReference>
<keyword evidence="4 8" id="KW-0808">Transferase</keyword>
<keyword evidence="3 8" id="KW-0489">Methyltransferase</keyword>
<dbReference type="PANTHER" id="PTHR10815:SF5">
    <property type="entry name" value="METHYLATED-DNA--PROTEIN-CYSTEINE METHYLTRANSFERASE"/>
    <property type="match status" value="1"/>
</dbReference>
<dbReference type="EMBL" id="JADEXP010000039">
    <property type="protein sequence ID" value="MBE9066375.1"/>
    <property type="molecule type" value="Genomic_DNA"/>
</dbReference>